<dbReference type="Gene3D" id="3.40.50.1460">
    <property type="match status" value="1"/>
</dbReference>
<accession>A0ABP1AS19</accession>
<dbReference type="EMBL" id="OZ023716">
    <property type="protein sequence ID" value="CAK9865385.1"/>
    <property type="molecule type" value="Genomic_DNA"/>
</dbReference>
<feature type="domain" description="Peptidase C14 caspase" evidence="2">
    <location>
        <begin position="14"/>
        <end position="426"/>
    </location>
</feature>
<dbReference type="InterPro" id="IPR011600">
    <property type="entry name" value="Pept_C14_caspase"/>
</dbReference>
<evidence type="ECO:0000313" key="3">
    <source>
        <dbReference type="EMBL" id="CAK9865385.1"/>
    </source>
</evidence>
<dbReference type="PANTHER" id="PTHR48104:SF30">
    <property type="entry name" value="METACASPASE-1"/>
    <property type="match status" value="1"/>
</dbReference>
<evidence type="ECO:0000256" key="1">
    <source>
        <dbReference type="ARBA" id="ARBA00009005"/>
    </source>
</evidence>
<name>A0ABP1AS19_9BRYO</name>
<comment type="similarity">
    <text evidence="1">Belongs to the peptidase C14B family.</text>
</comment>
<evidence type="ECO:0000259" key="2">
    <source>
        <dbReference type="Pfam" id="PF00656"/>
    </source>
</evidence>
<dbReference type="Proteomes" id="UP001497522">
    <property type="component" value="Chromosome 15"/>
</dbReference>
<dbReference type="PANTHER" id="PTHR48104">
    <property type="entry name" value="METACASPASE-4"/>
    <property type="match status" value="1"/>
</dbReference>
<dbReference type="Pfam" id="PF00656">
    <property type="entry name" value="Peptidase_C14"/>
    <property type="match status" value="1"/>
</dbReference>
<keyword evidence="4" id="KW-1185">Reference proteome</keyword>
<dbReference type="Gene3D" id="3.40.50.12660">
    <property type="match status" value="1"/>
</dbReference>
<organism evidence="3 4">
    <name type="scientific">Sphagnum jensenii</name>
    <dbReference type="NCBI Taxonomy" id="128206"/>
    <lineage>
        <taxon>Eukaryota</taxon>
        <taxon>Viridiplantae</taxon>
        <taxon>Streptophyta</taxon>
        <taxon>Embryophyta</taxon>
        <taxon>Bryophyta</taxon>
        <taxon>Sphagnophytina</taxon>
        <taxon>Sphagnopsida</taxon>
        <taxon>Sphagnales</taxon>
        <taxon>Sphagnaceae</taxon>
        <taxon>Sphagnum</taxon>
    </lineage>
</organism>
<evidence type="ECO:0000313" key="4">
    <source>
        <dbReference type="Proteomes" id="UP001497522"/>
    </source>
</evidence>
<reference evidence="3" key="1">
    <citation type="submission" date="2024-03" db="EMBL/GenBank/DDBJ databases">
        <authorList>
            <consortium name="ELIXIR-Norway"/>
            <consortium name="Elixir Norway"/>
        </authorList>
    </citation>
    <scope>NUCLEOTIDE SEQUENCE</scope>
</reference>
<dbReference type="InterPro" id="IPR050452">
    <property type="entry name" value="Metacaspase"/>
</dbReference>
<gene>
    <name evidence="3" type="ORF">CSSPJE1EN2_LOCUS8380</name>
</gene>
<sequence>MCVSRTGSTPRAIKKKALLVGCNYPGTGGELTGCWNDVQSMRETLINRCGFNPHDISVLVDEPQQSLQPTGGVVKWHLEELVRDVQARDVLVFLFSGHGIQLPPEGVPDETGAQECIVLADKNVITDIDFRVLVENLPDGVLFTVIADSCHSGGLIQHLEEQIGRVPQFERPPDQSNLETSTGSGSWFHTWLNKEHQQVGPGPFGYSGVHCQDYSGSHFAYAEGSSGNDHVGTYSQPQLSVLEKHRMYRRTSPQAGSRLVKKCLTVDMFIGMLSQRAHHQVEVGNIRANLYDIFKDEASIMVKSYARNIISKLQEDNTYTTGNLAAQFLKQRLKDEGMTYARPAFAAVPQPLDSASFNNKCVLISACQSDEESFDFRQGSSYGTLSNAIQTILRQHRDPIDNFHLVLAVKTLLKNQGFPQHPGLYCGAKRADSVFICY</sequence>
<protein>
    <recommendedName>
        <fullName evidence="2">Peptidase C14 caspase domain-containing protein</fullName>
    </recommendedName>
</protein>
<proteinExistence type="inferred from homology"/>